<evidence type="ECO:0000313" key="4">
    <source>
        <dbReference type="Proteomes" id="UP001595555"/>
    </source>
</evidence>
<dbReference type="HAMAP" id="MF_01805">
    <property type="entry name" value="ScpA"/>
    <property type="match status" value="1"/>
</dbReference>
<dbReference type="Pfam" id="PF02616">
    <property type="entry name" value="SMC_ScpA"/>
    <property type="match status" value="1"/>
</dbReference>
<evidence type="ECO:0000313" key="3">
    <source>
        <dbReference type="EMBL" id="MFC3115445.1"/>
    </source>
</evidence>
<keyword evidence="2" id="KW-0963">Cytoplasm</keyword>
<name>A0ABV7FFS2_9GAMM</name>
<dbReference type="InterPro" id="IPR003768">
    <property type="entry name" value="ScpA"/>
</dbReference>
<accession>A0ABV7FFS2</accession>
<keyword evidence="4" id="KW-1185">Reference proteome</keyword>
<dbReference type="Proteomes" id="UP001595555">
    <property type="component" value="Unassembled WGS sequence"/>
</dbReference>
<evidence type="ECO:0000256" key="2">
    <source>
        <dbReference type="HAMAP-Rule" id="MF_01805"/>
    </source>
</evidence>
<evidence type="ECO:0000256" key="1">
    <source>
        <dbReference type="ARBA" id="ARBA00044777"/>
    </source>
</evidence>
<keyword evidence="2" id="KW-0131">Cell cycle</keyword>
<comment type="function">
    <text evidence="2">Participates in chromosomal partition during cell division. May act via the formation of a condensin-like complex containing Smc and ScpB that pull DNA away from mid-cell into both cell halves.</text>
</comment>
<keyword evidence="2" id="KW-0132">Cell division</keyword>
<keyword evidence="2" id="KW-0159">Chromosome partition</keyword>
<reference evidence="4" key="1">
    <citation type="journal article" date="2019" name="Int. J. Syst. Evol. Microbiol.">
        <title>The Global Catalogue of Microorganisms (GCM) 10K type strain sequencing project: providing services to taxonomists for standard genome sequencing and annotation.</title>
        <authorList>
            <consortium name="The Broad Institute Genomics Platform"/>
            <consortium name="The Broad Institute Genome Sequencing Center for Infectious Disease"/>
            <person name="Wu L."/>
            <person name="Ma J."/>
        </authorList>
    </citation>
    <scope>NUCLEOTIDE SEQUENCE [LARGE SCALE GENOMIC DNA]</scope>
    <source>
        <strain evidence="4">KCTC 52237</strain>
    </source>
</reference>
<comment type="caution">
    <text evidence="3">The sequence shown here is derived from an EMBL/GenBank/DDBJ whole genome shotgun (WGS) entry which is preliminary data.</text>
</comment>
<dbReference type="Gene3D" id="6.10.250.2410">
    <property type="match status" value="1"/>
</dbReference>
<organism evidence="3 4">
    <name type="scientific">Cellvibrio fontiphilus</name>
    <dbReference type="NCBI Taxonomy" id="1815559"/>
    <lineage>
        <taxon>Bacteria</taxon>
        <taxon>Pseudomonadati</taxon>
        <taxon>Pseudomonadota</taxon>
        <taxon>Gammaproteobacteria</taxon>
        <taxon>Cellvibrionales</taxon>
        <taxon>Cellvibrionaceae</taxon>
        <taxon>Cellvibrio</taxon>
    </lineage>
</organism>
<gene>
    <name evidence="2" type="primary">scpA</name>
    <name evidence="3" type="ORF">ACFODX_07750</name>
</gene>
<sequence length="309" mass="35041">MTEFLEPIPLVDPDAAIDSKPTDVVKADLQNESGEANTSDVDISHAKVPQQGEMPFAVVHGKAYTQLPQDLYIPPDALEVFLEAFEGPLDLLLYLIRRQNIDILEINVSEITSQYMAYVNLMESHQFELAAEYLVMAAMLAEIKSRMLLPRSSEEHEEEEDPRASLIRRLQEYERFKQAAEDLDKLPRVARNVFPVTATGPDRNLTRPDPDVELQELLLALSEVLRRADMFESHHISKEKLSTRERMAQVLDILAHQHFVPFVSLFKVGEGRLGVVVTFLAVMELIKESLVEIVQSESFAPIHVKARTQ</sequence>
<proteinExistence type="inferred from homology"/>
<comment type="similarity">
    <text evidence="2">Belongs to the ScpA family.</text>
</comment>
<comment type="subcellular location">
    <subcellularLocation>
        <location evidence="2">Cytoplasm</location>
    </subcellularLocation>
    <text evidence="2">Associated with two foci at the outer edges of the nucleoid region in young cells, and at four foci within both cell halves in older cells.</text>
</comment>
<dbReference type="EMBL" id="JBHRTF010000003">
    <property type="protein sequence ID" value="MFC3115445.1"/>
    <property type="molecule type" value="Genomic_DNA"/>
</dbReference>
<dbReference type="RefSeq" id="WP_378117733.1">
    <property type="nucleotide sequence ID" value="NZ_JBHRTF010000003.1"/>
</dbReference>
<comment type="subunit">
    <text evidence="2">Component of a cohesin-like complex composed of ScpA, ScpB and the Smc homodimer, in which ScpA and ScpB bind to the head domain of Smc. The presence of the three proteins is required for the association of the complex with DNA.</text>
</comment>
<dbReference type="PANTHER" id="PTHR33969">
    <property type="entry name" value="SEGREGATION AND CONDENSATION PROTEIN A"/>
    <property type="match status" value="1"/>
</dbReference>
<dbReference type="PANTHER" id="PTHR33969:SF2">
    <property type="entry name" value="SEGREGATION AND CONDENSATION PROTEIN A"/>
    <property type="match status" value="1"/>
</dbReference>
<protein>
    <recommendedName>
        <fullName evidence="1 2">Segregation and condensation protein A</fullName>
    </recommendedName>
</protein>